<evidence type="ECO:0000313" key="3">
    <source>
        <dbReference type="Proteomes" id="UP000826661"/>
    </source>
</evidence>
<name>A0A8G0PFR3_9HYPO</name>
<dbReference type="Proteomes" id="UP000826661">
    <property type="component" value="Chromosome IV"/>
</dbReference>
<reference evidence="2 3" key="1">
    <citation type="journal article" date="2021" name="BMC Genomics">
        <title>Telomere-to-telomere genome assembly of asparaginase-producing Trichoderma simmonsii.</title>
        <authorList>
            <person name="Chung D."/>
            <person name="Kwon Y.M."/>
            <person name="Yang Y."/>
        </authorList>
    </citation>
    <scope>NUCLEOTIDE SEQUENCE [LARGE SCALE GENOMIC DNA]</scope>
    <source>
        <strain evidence="2 3">GH-Sj1</strain>
    </source>
</reference>
<dbReference type="AlphaFoldDB" id="A0A8G0PFR3"/>
<accession>A0A8G0PFR3</accession>
<evidence type="ECO:0000256" key="1">
    <source>
        <dbReference type="SAM" id="MobiDB-lite"/>
    </source>
</evidence>
<evidence type="ECO:0000313" key="2">
    <source>
        <dbReference type="EMBL" id="QYT00966.1"/>
    </source>
</evidence>
<feature type="compositionally biased region" description="Polar residues" evidence="1">
    <location>
        <begin position="10"/>
        <end position="21"/>
    </location>
</feature>
<proteinExistence type="predicted"/>
<protein>
    <submittedName>
        <fullName evidence="2">Uncharacterized protein</fullName>
    </submittedName>
</protein>
<keyword evidence="3" id="KW-1185">Reference proteome</keyword>
<dbReference type="EMBL" id="CP075867">
    <property type="protein sequence ID" value="QYT00966.1"/>
    <property type="molecule type" value="Genomic_DNA"/>
</dbReference>
<sequence>MHLRPPVCCPSNTHPNKAGQSKSPALARIYLFRSRPGWWWLDRDHQIEIQPDCHHQPSIRPPSILPSPPHRRLIVTDLLPLCPSPSPSAVVQNGPAAGRPNRGLLSCRARGPAVGGAENAVELSTGNGATAP</sequence>
<gene>
    <name evidence="2" type="ORF">H0G86_008025</name>
</gene>
<feature type="region of interest" description="Disordered" evidence="1">
    <location>
        <begin position="1"/>
        <end position="21"/>
    </location>
</feature>
<organism evidence="2 3">
    <name type="scientific">Trichoderma simmonsii</name>
    <dbReference type="NCBI Taxonomy" id="1491479"/>
    <lineage>
        <taxon>Eukaryota</taxon>
        <taxon>Fungi</taxon>
        <taxon>Dikarya</taxon>
        <taxon>Ascomycota</taxon>
        <taxon>Pezizomycotina</taxon>
        <taxon>Sordariomycetes</taxon>
        <taxon>Hypocreomycetidae</taxon>
        <taxon>Hypocreales</taxon>
        <taxon>Hypocreaceae</taxon>
        <taxon>Trichoderma</taxon>
    </lineage>
</organism>